<proteinExistence type="predicted"/>
<dbReference type="EMBL" id="JAWDGP010006922">
    <property type="protein sequence ID" value="KAK3732954.1"/>
    <property type="molecule type" value="Genomic_DNA"/>
</dbReference>
<evidence type="ECO:0000313" key="2">
    <source>
        <dbReference type="EMBL" id="KAK3732954.1"/>
    </source>
</evidence>
<protein>
    <submittedName>
        <fullName evidence="2">Uncharacterized protein</fullName>
    </submittedName>
</protein>
<sequence length="149" mass="17045">MDEILRMYQDATGPQYDGNMYDIQDLNPNDVNESDVDIPVVGFEEESDSSGTESDEEDNLMQDRSRPGAEDDLDLLSDVTHGVFTENFVEACGPQHFLDEESEPYDYFSLIFSDDLYELIARETNSYAKYKQELARKLTKFGMTPLRGK</sequence>
<name>A0AAE0Y553_9GAST</name>
<organism evidence="2 3">
    <name type="scientific">Elysia crispata</name>
    <name type="common">lettuce slug</name>
    <dbReference type="NCBI Taxonomy" id="231223"/>
    <lineage>
        <taxon>Eukaryota</taxon>
        <taxon>Metazoa</taxon>
        <taxon>Spiralia</taxon>
        <taxon>Lophotrochozoa</taxon>
        <taxon>Mollusca</taxon>
        <taxon>Gastropoda</taxon>
        <taxon>Heterobranchia</taxon>
        <taxon>Euthyneura</taxon>
        <taxon>Panpulmonata</taxon>
        <taxon>Sacoglossa</taxon>
        <taxon>Placobranchoidea</taxon>
        <taxon>Plakobranchidae</taxon>
        <taxon>Elysia</taxon>
    </lineage>
</organism>
<accession>A0AAE0Y553</accession>
<gene>
    <name evidence="2" type="ORF">RRG08_002564</name>
</gene>
<evidence type="ECO:0000256" key="1">
    <source>
        <dbReference type="SAM" id="MobiDB-lite"/>
    </source>
</evidence>
<feature type="region of interest" description="Disordered" evidence="1">
    <location>
        <begin position="1"/>
        <end position="72"/>
    </location>
</feature>
<reference evidence="2" key="1">
    <citation type="journal article" date="2023" name="G3 (Bethesda)">
        <title>A reference genome for the long-term kleptoplast-retaining sea slug Elysia crispata morphotype clarki.</title>
        <authorList>
            <person name="Eastman K.E."/>
            <person name="Pendleton A.L."/>
            <person name="Shaikh M.A."/>
            <person name="Suttiyut T."/>
            <person name="Ogas R."/>
            <person name="Tomko P."/>
            <person name="Gavelis G."/>
            <person name="Widhalm J.R."/>
            <person name="Wisecaver J.H."/>
        </authorList>
    </citation>
    <scope>NUCLEOTIDE SEQUENCE</scope>
    <source>
        <strain evidence="2">ECLA1</strain>
    </source>
</reference>
<feature type="compositionally biased region" description="Acidic residues" evidence="1">
    <location>
        <begin position="43"/>
        <end position="60"/>
    </location>
</feature>
<dbReference type="AlphaFoldDB" id="A0AAE0Y553"/>
<keyword evidence="3" id="KW-1185">Reference proteome</keyword>
<evidence type="ECO:0000313" key="3">
    <source>
        <dbReference type="Proteomes" id="UP001283361"/>
    </source>
</evidence>
<comment type="caution">
    <text evidence="2">The sequence shown here is derived from an EMBL/GenBank/DDBJ whole genome shotgun (WGS) entry which is preliminary data.</text>
</comment>
<dbReference type="Proteomes" id="UP001283361">
    <property type="component" value="Unassembled WGS sequence"/>
</dbReference>